<name>A0A420YCP0_9PEZI</name>
<proteinExistence type="predicted"/>
<accession>A0A420YCP0</accession>
<evidence type="ECO:0000256" key="1">
    <source>
        <dbReference type="ARBA" id="ARBA00022729"/>
    </source>
</evidence>
<dbReference type="PANTHER" id="PTHR31836">
    <property type="match status" value="1"/>
</dbReference>
<dbReference type="InterPro" id="IPR036908">
    <property type="entry name" value="RlpA-like_sf"/>
</dbReference>
<dbReference type="InterPro" id="IPR051477">
    <property type="entry name" value="Expansin_CellWall"/>
</dbReference>
<evidence type="ECO:0000313" key="4">
    <source>
        <dbReference type="EMBL" id="RKU45671.1"/>
    </source>
</evidence>
<evidence type="ECO:0008006" key="6">
    <source>
        <dbReference type="Google" id="ProtNLM"/>
    </source>
</evidence>
<sequence>MKSFTIVAGLLAATAIAQPHGHNKQQVERRGHGHQHEHEKRAMVTEYETAYEVVTVTEYIDETATTWITPASKPTTTEVATTMITVASPTSVPAEFFEGASSSSSPSPAAPAETSSSVVAPPVVSTSEPTTAPAPVVSEAPTTSAPAPVVVPTTSVVAAAPPSSSAAPVVDTPSVAAAAPSPTTVAAAPAATPTASTDSTQGADVKTGDLTYYTVGMGACGEDDSGKDESENIVALSHLLMGTVSNGNPYCGKTITISYGGKEVVATVKDKCMGCDINNIDVSVGAFKSLMGSTDVGRKAVDWWLNN</sequence>
<dbReference type="PANTHER" id="PTHR31836:SF28">
    <property type="entry name" value="SRCR DOMAIN-CONTAINING PROTEIN-RELATED"/>
    <property type="match status" value="1"/>
</dbReference>
<dbReference type="EMBL" id="QVQW01000019">
    <property type="protein sequence ID" value="RKU45671.1"/>
    <property type="molecule type" value="Genomic_DNA"/>
</dbReference>
<feature type="chain" id="PRO_5019458855" description="RlpA-like protein double-psi beta-barrel domain-containing protein" evidence="3">
    <location>
        <begin position="18"/>
        <end position="307"/>
    </location>
</feature>
<comment type="caution">
    <text evidence="4">The sequence shown here is derived from an EMBL/GenBank/DDBJ whole genome shotgun (WGS) entry which is preliminary data.</text>
</comment>
<reference evidence="4 5" key="1">
    <citation type="submission" date="2018-08" db="EMBL/GenBank/DDBJ databases">
        <title>Draft genome of the lignicolous fungus Coniochaeta pulveracea.</title>
        <authorList>
            <person name="Borstlap C.J."/>
            <person name="De Witt R.N."/>
            <person name="Botha A."/>
            <person name="Volschenk H."/>
        </authorList>
    </citation>
    <scope>NUCLEOTIDE SEQUENCE [LARGE SCALE GENOMIC DNA]</scope>
    <source>
        <strain evidence="4 5">CAB683</strain>
    </source>
</reference>
<dbReference type="Proteomes" id="UP000275385">
    <property type="component" value="Unassembled WGS sequence"/>
</dbReference>
<dbReference type="SUPFAM" id="SSF50685">
    <property type="entry name" value="Barwin-like endoglucanases"/>
    <property type="match status" value="1"/>
</dbReference>
<dbReference type="STRING" id="177199.A0A420YCP0"/>
<feature type="region of interest" description="Disordered" evidence="2">
    <location>
        <begin position="17"/>
        <end position="41"/>
    </location>
</feature>
<gene>
    <name evidence="4" type="ORF">DL546_005156</name>
</gene>
<feature type="signal peptide" evidence="3">
    <location>
        <begin position="1"/>
        <end position="17"/>
    </location>
</feature>
<feature type="compositionally biased region" description="Low complexity" evidence="2">
    <location>
        <begin position="100"/>
        <end position="133"/>
    </location>
</feature>
<protein>
    <recommendedName>
        <fullName evidence="6">RlpA-like protein double-psi beta-barrel domain-containing protein</fullName>
    </recommendedName>
</protein>
<dbReference type="Gene3D" id="2.40.40.10">
    <property type="entry name" value="RlpA-like domain"/>
    <property type="match status" value="1"/>
</dbReference>
<organism evidence="4 5">
    <name type="scientific">Coniochaeta pulveracea</name>
    <dbReference type="NCBI Taxonomy" id="177199"/>
    <lineage>
        <taxon>Eukaryota</taxon>
        <taxon>Fungi</taxon>
        <taxon>Dikarya</taxon>
        <taxon>Ascomycota</taxon>
        <taxon>Pezizomycotina</taxon>
        <taxon>Sordariomycetes</taxon>
        <taxon>Sordariomycetidae</taxon>
        <taxon>Coniochaetales</taxon>
        <taxon>Coniochaetaceae</taxon>
        <taxon>Coniochaeta</taxon>
    </lineage>
</organism>
<feature type="compositionally biased region" description="Basic and acidic residues" evidence="2">
    <location>
        <begin position="25"/>
        <end position="41"/>
    </location>
</feature>
<keyword evidence="1 3" id="KW-0732">Signal</keyword>
<dbReference type="CDD" id="cd22191">
    <property type="entry name" value="DPBB_RlpA_EXP_N-like"/>
    <property type="match status" value="1"/>
</dbReference>
<evidence type="ECO:0000256" key="3">
    <source>
        <dbReference type="SAM" id="SignalP"/>
    </source>
</evidence>
<dbReference type="OrthoDB" id="406505at2759"/>
<keyword evidence="5" id="KW-1185">Reference proteome</keyword>
<feature type="region of interest" description="Disordered" evidence="2">
    <location>
        <begin position="97"/>
        <end position="146"/>
    </location>
</feature>
<dbReference type="AlphaFoldDB" id="A0A420YCP0"/>
<evidence type="ECO:0000313" key="5">
    <source>
        <dbReference type="Proteomes" id="UP000275385"/>
    </source>
</evidence>
<evidence type="ECO:0000256" key="2">
    <source>
        <dbReference type="SAM" id="MobiDB-lite"/>
    </source>
</evidence>